<name>A0A077LYG0_9MICO</name>
<dbReference type="Pfam" id="PF00892">
    <property type="entry name" value="EamA"/>
    <property type="match status" value="1"/>
</dbReference>
<dbReference type="InterPro" id="IPR050638">
    <property type="entry name" value="AA-Vitamin_Transporters"/>
</dbReference>
<sequence>MWDTLGGVGAMVLVGSSIVASSSLVTAPLFTAQGLRYAMAAGLLVGAARLSGRRVRLPHGVEWLWLAAVAGAGLVVFNVALVHGVEHAEPAVLGVAIACVPLLLALGGPLLDGQRPAGRLLGAAALVTVGAAMVEGFGHTDAAGLAWAAVVFAGEAGFTLFAVPVLRTLGPYGVSVHTTWMAAGAFAVLGVVTEGAGAVTDLPGRALLATVYLAVAVTAVAFVLWYGCVQRVGAGRAGLLTGIAPIAATVGGVVVGGPVPALTVWLGVLVVAVGLAVGLGRR</sequence>
<feature type="transmembrane region" description="Helical" evidence="6">
    <location>
        <begin position="237"/>
        <end position="256"/>
    </location>
</feature>
<comment type="subcellular location">
    <subcellularLocation>
        <location evidence="1">Membrane</location>
        <topology evidence="1">Multi-pass membrane protein</topology>
    </subcellularLocation>
</comment>
<keyword evidence="3 6" id="KW-0812">Transmembrane</keyword>
<evidence type="ECO:0000313" key="8">
    <source>
        <dbReference type="EMBL" id="CCH77014.1"/>
    </source>
</evidence>
<dbReference type="AlphaFoldDB" id="A0A077LYG0"/>
<gene>
    <name evidence="8" type="ORF">BN12_1580019</name>
</gene>
<keyword evidence="9" id="KW-1185">Reference proteome</keyword>
<feature type="transmembrane region" description="Helical" evidence="6">
    <location>
        <begin position="120"/>
        <end position="138"/>
    </location>
</feature>
<evidence type="ECO:0000313" key="9">
    <source>
        <dbReference type="Proteomes" id="UP000035721"/>
    </source>
</evidence>
<feature type="transmembrane region" description="Helical" evidence="6">
    <location>
        <begin position="262"/>
        <end position="280"/>
    </location>
</feature>
<dbReference type="Proteomes" id="UP000035721">
    <property type="component" value="Unassembled WGS sequence"/>
</dbReference>
<comment type="caution">
    <text evidence="8">The sequence shown here is derived from an EMBL/GenBank/DDBJ whole genome shotgun (WGS) entry which is preliminary data.</text>
</comment>
<comment type="similarity">
    <text evidence="2">Belongs to the EamA transporter family.</text>
</comment>
<feature type="transmembrane region" description="Helical" evidence="6">
    <location>
        <begin position="178"/>
        <end position="200"/>
    </location>
</feature>
<evidence type="ECO:0000256" key="4">
    <source>
        <dbReference type="ARBA" id="ARBA00022989"/>
    </source>
</evidence>
<keyword evidence="4 6" id="KW-1133">Transmembrane helix</keyword>
<evidence type="ECO:0000256" key="3">
    <source>
        <dbReference type="ARBA" id="ARBA00022692"/>
    </source>
</evidence>
<dbReference type="InterPro" id="IPR037185">
    <property type="entry name" value="EmrE-like"/>
</dbReference>
<evidence type="ECO:0000256" key="6">
    <source>
        <dbReference type="SAM" id="Phobius"/>
    </source>
</evidence>
<dbReference type="EMBL" id="CAJB01000066">
    <property type="protein sequence ID" value="CCH77014.1"/>
    <property type="molecule type" value="Genomic_DNA"/>
</dbReference>
<dbReference type="PANTHER" id="PTHR32322">
    <property type="entry name" value="INNER MEMBRANE TRANSPORTER"/>
    <property type="match status" value="1"/>
</dbReference>
<feature type="domain" description="EamA" evidence="7">
    <location>
        <begin position="144"/>
        <end position="277"/>
    </location>
</feature>
<dbReference type="STRING" id="1194083.BN12_1580019"/>
<feature type="transmembrane region" description="Helical" evidence="6">
    <location>
        <begin position="144"/>
        <end position="166"/>
    </location>
</feature>
<dbReference type="InterPro" id="IPR000620">
    <property type="entry name" value="EamA_dom"/>
</dbReference>
<organism evidence="8 9">
    <name type="scientific">Nostocoides japonicum T1-X7</name>
    <dbReference type="NCBI Taxonomy" id="1194083"/>
    <lineage>
        <taxon>Bacteria</taxon>
        <taxon>Bacillati</taxon>
        <taxon>Actinomycetota</taxon>
        <taxon>Actinomycetes</taxon>
        <taxon>Micrococcales</taxon>
        <taxon>Intrasporangiaceae</taxon>
        <taxon>Nostocoides</taxon>
    </lineage>
</organism>
<dbReference type="PANTHER" id="PTHR32322:SF2">
    <property type="entry name" value="EAMA DOMAIN-CONTAINING PROTEIN"/>
    <property type="match status" value="1"/>
</dbReference>
<accession>A0A077LYG0</accession>
<dbReference type="SUPFAM" id="SSF103481">
    <property type="entry name" value="Multidrug resistance efflux transporter EmrE"/>
    <property type="match status" value="2"/>
</dbReference>
<evidence type="ECO:0000256" key="2">
    <source>
        <dbReference type="ARBA" id="ARBA00007362"/>
    </source>
</evidence>
<feature type="transmembrane region" description="Helical" evidence="6">
    <location>
        <begin position="206"/>
        <end position="225"/>
    </location>
</feature>
<evidence type="ECO:0000256" key="5">
    <source>
        <dbReference type="ARBA" id="ARBA00023136"/>
    </source>
</evidence>
<keyword evidence="5 6" id="KW-0472">Membrane</keyword>
<protein>
    <submittedName>
        <fullName evidence="8">Integral membrane protein</fullName>
    </submittedName>
</protein>
<reference evidence="8 9" key="1">
    <citation type="journal article" date="2013" name="ISME J.">
        <title>A metabolic model for members of the genus Tetrasphaera involved in enhanced biological phosphorus removal.</title>
        <authorList>
            <person name="Kristiansen R."/>
            <person name="Nguyen H.T.T."/>
            <person name="Saunders A.M."/>
            <person name="Nielsen J.L."/>
            <person name="Wimmer R."/>
            <person name="Le V.Q."/>
            <person name="McIlroy S.J."/>
            <person name="Petrovski S."/>
            <person name="Seviour R.J."/>
            <person name="Calteau A."/>
            <person name="Nielsen K.L."/>
            <person name="Nielsen P.H."/>
        </authorList>
    </citation>
    <scope>NUCLEOTIDE SEQUENCE [LARGE SCALE GENOMIC DNA]</scope>
    <source>
        <strain evidence="8 9">T1-X7</strain>
    </source>
</reference>
<evidence type="ECO:0000256" key="1">
    <source>
        <dbReference type="ARBA" id="ARBA00004141"/>
    </source>
</evidence>
<feature type="transmembrane region" description="Helical" evidence="6">
    <location>
        <begin position="63"/>
        <end position="85"/>
    </location>
</feature>
<feature type="transmembrane region" description="Helical" evidence="6">
    <location>
        <begin position="91"/>
        <end position="111"/>
    </location>
</feature>
<proteinExistence type="inferred from homology"/>
<dbReference type="GO" id="GO:0016020">
    <property type="term" value="C:membrane"/>
    <property type="evidence" value="ECO:0007669"/>
    <property type="project" value="UniProtKB-SubCell"/>
</dbReference>
<evidence type="ECO:0000259" key="7">
    <source>
        <dbReference type="Pfam" id="PF00892"/>
    </source>
</evidence>